<organism evidence="2 3">
    <name type="scientific">Pogonomyrmex barbatus</name>
    <name type="common">red harvester ant</name>
    <dbReference type="NCBI Taxonomy" id="144034"/>
    <lineage>
        <taxon>Eukaryota</taxon>
        <taxon>Metazoa</taxon>
        <taxon>Ecdysozoa</taxon>
        <taxon>Arthropoda</taxon>
        <taxon>Hexapoda</taxon>
        <taxon>Insecta</taxon>
        <taxon>Pterygota</taxon>
        <taxon>Neoptera</taxon>
        <taxon>Endopterygota</taxon>
        <taxon>Hymenoptera</taxon>
        <taxon>Apocrita</taxon>
        <taxon>Aculeata</taxon>
        <taxon>Formicoidea</taxon>
        <taxon>Formicidae</taxon>
        <taxon>Myrmicinae</taxon>
        <taxon>Pogonomyrmex</taxon>
    </lineage>
</organism>
<dbReference type="InterPro" id="IPR036322">
    <property type="entry name" value="WD40_repeat_dom_sf"/>
</dbReference>
<evidence type="ECO:0000313" key="2">
    <source>
        <dbReference type="Proteomes" id="UP000504615"/>
    </source>
</evidence>
<dbReference type="InterPro" id="IPR001680">
    <property type="entry name" value="WD40_rpt"/>
</dbReference>
<dbReference type="GeneID" id="105430002"/>
<name>A0A6I9XA70_9HYME</name>
<feature type="domain" description="F-box" evidence="1">
    <location>
        <begin position="61"/>
        <end position="107"/>
    </location>
</feature>
<dbReference type="PANTHER" id="PTHR14381:SF1">
    <property type="entry name" value="F-BOX_WD REPEAT-CONTAINING PROTEIN 4"/>
    <property type="match status" value="1"/>
</dbReference>
<reference evidence="3" key="1">
    <citation type="submission" date="2025-08" db="UniProtKB">
        <authorList>
            <consortium name="RefSeq"/>
        </authorList>
    </citation>
    <scope>IDENTIFICATION</scope>
</reference>
<sequence>MYGSKCINQSYYDRKILINCDWFMRSCDCTTNVKPTLKNHNFDSFPSGTIVILHDKRMASTWSLDILPNDVLFKIFEYCDAYDLIRLGQTCKRLNEFIHLDTVWTKKSKKCLVTNQVSKRFRERCSLILNSYTAWRVSNNWKYGVYKKYIMCTKPKIIPWIRLTNDEIWWSCGSEILCFSRKMIVNRIRKGLCNHYYQQLSSSQNDIYRFLLWKNYVICSYRDGSITYFLKNTFNTPVYRIDNDINTCFSSIRAIDATSEYVISSNESGLISMQKHPMISTSCNRQVLTINGLKMVKSLSVDPTETKFAVGSCGTGSTKISLHIVNIERYKQIDTMQHQWKHGAGILDMVWDDPHTLLTCGYDTYIRKWDLRTQKCVCSWEDPTDAALYCLSSDHRYTMVTGTQYNCLAVLWDQRKTNFVQLYYVNPRTSSTRSPIYSIQFDNTHLYCATDQHLITLDFLNCSQKNRFDYKSLYIGPS</sequence>
<accession>A0A6I9XA70</accession>
<dbReference type="Gene3D" id="1.20.1280.50">
    <property type="match status" value="1"/>
</dbReference>
<dbReference type="SUPFAM" id="SSF81383">
    <property type="entry name" value="F-box domain"/>
    <property type="match status" value="1"/>
</dbReference>
<proteinExistence type="predicted"/>
<evidence type="ECO:0000259" key="1">
    <source>
        <dbReference type="PROSITE" id="PS50181"/>
    </source>
</evidence>
<dbReference type="InterPro" id="IPR015943">
    <property type="entry name" value="WD40/YVTN_repeat-like_dom_sf"/>
</dbReference>
<gene>
    <name evidence="3" type="primary">LOC105430002</name>
</gene>
<dbReference type="SMART" id="SM00320">
    <property type="entry name" value="WD40"/>
    <property type="match status" value="2"/>
</dbReference>
<dbReference type="PROSITE" id="PS50181">
    <property type="entry name" value="FBOX"/>
    <property type="match status" value="1"/>
</dbReference>
<dbReference type="Gene3D" id="2.130.10.10">
    <property type="entry name" value="YVTN repeat-like/Quinoprotein amine dehydrogenase"/>
    <property type="match status" value="1"/>
</dbReference>
<dbReference type="GO" id="GO:0031146">
    <property type="term" value="P:SCF-dependent proteasomal ubiquitin-dependent protein catabolic process"/>
    <property type="evidence" value="ECO:0007669"/>
    <property type="project" value="TreeGrafter"/>
</dbReference>
<dbReference type="RefSeq" id="XP_011641598.2">
    <property type="nucleotide sequence ID" value="XM_011643296.2"/>
</dbReference>
<dbReference type="PANTHER" id="PTHR14381">
    <property type="entry name" value="DACTYLIN"/>
    <property type="match status" value="1"/>
</dbReference>
<dbReference type="InterPro" id="IPR001810">
    <property type="entry name" value="F-box_dom"/>
</dbReference>
<dbReference type="Proteomes" id="UP000504615">
    <property type="component" value="Unplaced"/>
</dbReference>
<dbReference type="Pfam" id="PF12937">
    <property type="entry name" value="F-box-like"/>
    <property type="match status" value="1"/>
</dbReference>
<dbReference type="SMART" id="SM00256">
    <property type="entry name" value="FBOX"/>
    <property type="match status" value="1"/>
</dbReference>
<evidence type="ECO:0000313" key="3">
    <source>
        <dbReference type="RefSeq" id="XP_011641598.2"/>
    </source>
</evidence>
<keyword evidence="2" id="KW-1185">Reference proteome</keyword>
<dbReference type="SUPFAM" id="SSF50978">
    <property type="entry name" value="WD40 repeat-like"/>
    <property type="match status" value="1"/>
</dbReference>
<dbReference type="InterPro" id="IPR052301">
    <property type="entry name" value="SCF_F-box/WD-repeat"/>
</dbReference>
<dbReference type="InterPro" id="IPR036047">
    <property type="entry name" value="F-box-like_dom_sf"/>
</dbReference>
<dbReference type="OrthoDB" id="435188at2759"/>
<dbReference type="KEGG" id="pbar:105430002"/>
<protein>
    <submittedName>
        <fullName evidence="3">F-box/WD repeat-containing protein 4-like isoform X1</fullName>
    </submittedName>
</protein>
<dbReference type="GO" id="GO:0019005">
    <property type="term" value="C:SCF ubiquitin ligase complex"/>
    <property type="evidence" value="ECO:0007669"/>
    <property type="project" value="TreeGrafter"/>
</dbReference>
<dbReference type="AlphaFoldDB" id="A0A6I9XA70"/>